<feature type="compositionally biased region" description="Basic and acidic residues" evidence="2">
    <location>
        <begin position="371"/>
        <end position="381"/>
    </location>
</feature>
<dbReference type="KEGG" id="egr:104452612"/>
<dbReference type="eggNOG" id="ENOG502QRDJ">
    <property type="taxonomic scope" value="Eukaryota"/>
</dbReference>
<dbReference type="GO" id="GO:0005634">
    <property type="term" value="C:nucleus"/>
    <property type="evidence" value="ECO:0007669"/>
    <property type="project" value="UniProtKB-SubCell"/>
</dbReference>
<feature type="domain" description="BZIP" evidence="3">
    <location>
        <begin position="231"/>
        <end position="290"/>
    </location>
</feature>
<dbReference type="STRING" id="71139.A0A059BAW3"/>
<dbReference type="Gene3D" id="1.20.5.170">
    <property type="match status" value="1"/>
</dbReference>
<dbReference type="Gramene" id="KCW62811">
    <property type="protein sequence ID" value="KCW62811"/>
    <property type="gene ID" value="EUGRSUZ_G00399"/>
</dbReference>
<feature type="region of interest" description="Disordered" evidence="2">
    <location>
        <begin position="213"/>
        <end position="241"/>
    </location>
</feature>
<evidence type="ECO:0000259" key="3">
    <source>
        <dbReference type="SMART" id="SM00338"/>
    </source>
</evidence>
<dbReference type="AlphaFoldDB" id="A0A059BAW3"/>
<dbReference type="OMA" id="NIRDSIY"/>
<dbReference type="InterPro" id="IPR046347">
    <property type="entry name" value="bZIP_sf"/>
</dbReference>
<comment type="subcellular location">
    <subcellularLocation>
        <location evidence="1">Nucleus</location>
    </subcellularLocation>
</comment>
<dbReference type="InterPro" id="IPR044759">
    <property type="entry name" value="bZIP_RF2"/>
</dbReference>
<dbReference type="OrthoDB" id="1878267at2759"/>
<feature type="region of interest" description="Disordered" evidence="2">
    <location>
        <begin position="323"/>
        <end position="388"/>
    </location>
</feature>
<dbReference type="SMART" id="SM00338">
    <property type="entry name" value="BRLZ"/>
    <property type="match status" value="1"/>
</dbReference>
<dbReference type="FunCoup" id="A0A059BAW3">
    <property type="interactions" value="1922"/>
</dbReference>
<accession>A0A059BAW3</accession>
<dbReference type="InterPro" id="IPR004827">
    <property type="entry name" value="bZIP"/>
</dbReference>
<evidence type="ECO:0000313" key="4">
    <source>
        <dbReference type="EMBL" id="KCW62810.1"/>
    </source>
</evidence>
<protein>
    <recommendedName>
        <fullName evidence="3">BZIP domain-containing protein</fullName>
    </recommendedName>
</protein>
<feature type="region of interest" description="Disordered" evidence="2">
    <location>
        <begin position="42"/>
        <end position="67"/>
    </location>
</feature>
<dbReference type="InterPro" id="IPR044797">
    <property type="entry name" value="At4g06598-like"/>
</dbReference>
<dbReference type="PANTHER" id="PTHR46835:SF3">
    <property type="entry name" value="BASIC-LEUCINE ZIPPER (BZIP) TRANSCRIPTION FACTOR FAMILY PROTEIN"/>
    <property type="match status" value="1"/>
</dbReference>
<name>A0A059BAW3_EUCGR</name>
<dbReference type="PANTHER" id="PTHR46835">
    <property type="entry name" value="BASIC-LEUCINE ZIPPER (BZIP) TRANSCRIPTION FACTOR FAMILY PROTEIN-RELATED"/>
    <property type="match status" value="1"/>
</dbReference>
<feature type="compositionally biased region" description="Low complexity" evidence="2">
    <location>
        <begin position="324"/>
        <end position="358"/>
    </location>
</feature>
<reference evidence="4" key="1">
    <citation type="submission" date="2013-07" db="EMBL/GenBank/DDBJ databases">
        <title>The genome of Eucalyptus grandis.</title>
        <authorList>
            <person name="Schmutz J."/>
            <person name="Hayes R."/>
            <person name="Myburg A."/>
            <person name="Tuskan G."/>
            <person name="Grattapaglia D."/>
            <person name="Rokhsar D.S."/>
        </authorList>
    </citation>
    <scope>NUCLEOTIDE SEQUENCE</scope>
    <source>
        <tissue evidence="4">Leaf extractions</tissue>
    </source>
</reference>
<gene>
    <name evidence="4" type="ORF">EUGRSUZ_G00399</name>
</gene>
<dbReference type="GO" id="GO:0003700">
    <property type="term" value="F:DNA-binding transcription factor activity"/>
    <property type="evidence" value="ECO:0007669"/>
    <property type="project" value="InterPro"/>
</dbReference>
<dbReference type="EMBL" id="KK198759">
    <property type="protein sequence ID" value="KCW62810.1"/>
    <property type="molecule type" value="Genomic_DNA"/>
</dbReference>
<dbReference type="SUPFAM" id="SSF57959">
    <property type="entry name" value="Leucine zipper domain"/>
    <property type="match status" value="1"/>
</dbReference>
<organism evidence="4">
    <name type="scientific">Eucalyptus grandis</name>
    <name type="common">Flooded gum</name>
    <dbReference type="NCBI Taxonomy" id="71139"/>
    <lineage>
        <taxon>Eukaryota</taxon>
        <taxon>Viridiplantae</taxon>
        <taxon>Streptophyta</taxon>
        <taxon>Embryophyta</taxon>
        <taxon>Tracheophyta</taxon>
        <taxon>Spermatophyta</taxon>
        <taxon>Magnoliopsida</taxon>
        <taxon>eudicotyledons</taxon>
        <taxon>Gunneridae</taxon>
        <taxon>Pentapetalae</taxon>
        <taxon>rosids</taxon>
        <taxon>malvids</taxon>
        <taxon>Myrtales</taxon>
        <taxon>Myrtaceae</taxon>
        <taxon>Myrtoideae</taxon>
        <taxon>Eucalypteae</taxon>
        <taxon>Eucalyptus</taxon>
    </lineage>
</organism>
<dbReference type="CDD" id="cd14703">
    <property type="entry name" value="bZIP_plant_RF2"/>
    <property type="match status" value="1"/>
</dbReference>
<dbReference type="Gramene" id="KCW62810">
    <property type="protein sequence ID" value="KCW62810"/>
    <property type="gene ID" value="EUGRSUZ_G00399"/>
</dbReference>
<proteinExistence type="predicted"/>
<evidence type="ECO:0000256" key="2">
    <source>
        <dbReference type="SAM" id="MobiDB-lite"/>
    </source>
</evidence>
<sequence length="388" mass="43748">MSNSRPPSTRNLTYSGKHVFLPPKSPFPGLSPSYVDYIPNPPIGSKAVQRPGEGYTRHQRTSSESFLMEDQPSWLDDLLDEPETPVRRGGHRRSSSDSFAYIDVAKFSDPDHAAHDEHKYRNVFSAPYWGTQEMDHQRGGQHAYFVADQNHVKQKNRVWESSRNVATPPGAPPVAGGDVATQNSALICVSQEVEKYPSMVNGKQDQVESVIDLKASSERKDASRAKPSSTETDTKRAKQQFAQRSRVRKLQYIAELERNVQALQVEGSEFSAEVEFLNQRHLILNMENNALKQRLESLAQEQLIKCFEHEVLEREIGRLRAMYQQQQNQQQNQQQQQQPSSGLQRSSSRSTSTSTSTSKGLDAQFANLSLKHKDATSRHDTTSGPLRT</sequence>
<evidence type="ECO:0000256" key="1">
    <source>
        <dbReference type="ARBA" id="ARBA00004123"/>
    </source>
</evidence>
<feature type="compositionally biased region" description="Basic and acidic residues" evidence="2">
    <location>
        <begin position="215"/>
        <end position="224"/>
    </location>
</feature>
<dbReference type="EMBL" id="KK198759">
    <property type="protein sequence ID" value="KCW62811.1"/>
    <property type="molecule type" value="Genomic_DNA"/>
</dbReference>